<dbReference type="EMBL" id="QKZT01000019">
    <property type="protein sequence ID" value="PZX48506.1"/>
    <property type="molecule type" value="Genomic_DNA"/>
</dbReference>
<name>A0A2W7QMJ4_9BACT</name>
<evidence type="ECO:0000313" key="2">
    <source>
        <dbReference type="EMBL" id="PZX48506.1"/>
    </source>
</evidence>
<dbReference type="Pfam" id="PF18962">
    <property type="entry name" value="Por_Secre_tail"/>
    <property type="match status" value="1"/>
</dbReference>
<dbReference type="AlphaFoldDB" id="A0A2W7QMJ4"/>
<gene>
    <name evidence="2" type="ORF">LV85_03576</name>
</gene>
<organism evidence="2 3">
    <name type="scientific">Algoriphagus chordae</name>
    <dbReference type="NCBI Taxonomy" id="237019"/>
    <lineage>
        <taxon>Bacteria</taxon>
        <taxon>Pseudomonadati</taxon>
        <taxon>Bacteroidota</taxon>
        <taxon>Cytophagia</taxon>
        <taxon>Cytophagales</taxon>
        <taxon>Cyclobacteriaceae</taxon>
        <taxon>Algoriphagus</taxon>
    </lineage>
</organism>
<dbReference type="NCBIfam" id="TIGR04183">
    <property type="entry name" value="Por_Secre_tail"/>
    <property type="match status" value="1"/>
</dbReference>
<reference evidence="2 3" key="1">
    <citation type="submission" date="2018-06" db="EMBL/GenBank/DDBJ databases">
        <title>Genomic Encyclopedia of Archaeal and Bacterial Type Strains, Phase II (KMG-II): from individual species to whole genera.</title>
        <authorList>
            <person name="Goeker M."/>
        </authorList>
    </citation>
    <scope>NUCLEOTIDE SEQUENCE [LARGE SCALE GENOMIC DNA]</scope>
    <source>
        <strain evidence="2 3">DSM 19830</strain>
    </source>
</reference>
<feature type="domain" description="Secretion system C-terminal sorting" evidence="1">
    <location>
        <begin position="692"/>
        <end position="762"/>
    </location>
</feature>
<dbReference type="InterPro" id="IPR026444">
    <property type="entry name" value="Secre_tail"/>
</dbReference>
<comment type="caution">
    <text evidence="2">The sequence shown here is derived from an EMBL/GenBank/DDBJ whole genome shotgun (WGS) entry which is preliminary data.</text>
</comment>
<dbReference type="RefSeq" id="WP_111321927.1">
    <property type="nucleotide sequence ID" value="NZ_QKZT01000019.1"/>
</dbReference>
<dbReference type="Proteomes" id="UP000248882">
    <property type="component" value="Unassembled WGS sequence"/>
</dbReference>
<evidence type="ECO:0000259" key="1">
    <source>
        <dbReference type="Pfam" id="PF18962"/>
    </source>
</evidence>
<accession>A0A2W7QMJ4</accession>
<protein>
    <submittedName>
        <fullName evidence="2">Putative secreted protein (Por secretion system target)</fullName>
    </submittedName>
</protein>
<dbReference type="InterPro" id="IPR013783">
    <property type="entry name" value="Ig-like_fold"/>
</dbReference>
<keyword evidence="3" id="KW-1185">Reference proteome</keyword>
<dbReference type="OrthoDB" id="812447at2"/>
<sequence>MKTGGNTGAQEAIFRCRIYLIFSAVAFRCLFLNASFCQEIGSYRTIATGNFGDISIWEVYDGALWSAASSKPTQANDIYIDQTHLVTLTGNEEAKSVFLNSDSGATQKLNLNNFNLNIYGSLQAFDGAAPGIPAGSHNSINWIGNSIGSTITFKGISRTIIPYNSWSAQSTRSRYSVIFDPIPGAILVVEEAFKALSFRIKTGTVIQQIDNSVNPGKCATFSFNNENTVAIGSYGDFIIESGGILLSKCDKDILFRSETVSANLLDLHNGAELILEGTSPQIEVANYQLNGKMTYNKNTGTQNFLSKSYTSSVLPSTFHDLEIIGSQNVTLPASLAVTGDISKVGTGTFILTNTSLIFIGPADQHITGFALSTQDLSLNKTAGEVIFEQNLTVLRNLTMSDGKLNFQDNTLTINSSGNGDFDYQGGSWENLSSFTYIDIPTTFNATNGTFPFGDRYHGGIRKVQMLGDNAGGDLTIDYTEYTGADFNPGFNDSDGTPILYRLFSYFNFSGLNSSSNPLELRISAENLIVDDEDDLRLVCTGYAAPGNHLPGMDPNELWARRNLTFNDLSGKNFTVGSFRTASILPVSWLDVSATIKNNIKQISWSVATETDNEKFEIYSAVDPLKDWDKIGEVLSKGNSEIPVQYTFIDENISNSHSIYYKIKVIDLSGELAWSKIVRLANDKTTIIEQVSIYPNPYSSGEIHIKLPDNFNTENTQIHIYTTQGHLTSSFAFDSSVFSNSLEMLRPGIYIINFSNSENSIQTRWIKN</sequence>
<evidence type="ECO:0000313" key="3">
    <source>
        <dbReference type="Proteomes" id="UP000248882"/>
    </source>
</evidence>
<proteinExistence type="predicted"/>
<dbReference type="Gene3D" id="2.60.40.10">
    <property type="entry name" value="Immunoglobulins"/>
    <property type="match status" value="1"/>
</dbReference>